<comment type="caution">
    <text evidence="2">The sequence shown here is derived from an EMBL/GenBank/DDBJ whole genome shotgun (WGS) entry which is preliminary data.</text>
</comment>
<sequence length="372" mass="40523">MISKLFRFVVLTLAVGFPLHSLAADCPRGQLCNIFERILDNKGGPFAGVASGGGGNTLSNLQFQQKAICEMPGAKCTDEQRLGCSRITASVISGYVECWAPNDKNFKLMDRKTGNTITNRSYDVVANLDDNNTDHKLIVAKSSYYNGAILMNENGDILADGESLDCDSFQAAGEGKVACVRGNKKFVLNVDDLEKARRASINVREAADKFAVNLCSISLTDIAAERRKSSFIHRIFMGKKKSFEGVGATPIEVITNDQGKNDLSPSCSLEPDTDKKCTSILLTAKGLECYSFGSLLYVKEMKVSKTELASVAKKYVFKDREIVPMTDIYDMANNVPSYLKITRPDFLLGSTTFITSASRGGSSNQSARRGTN</sequence>
<feature type="signal peptide" evidence="1">
    <location>
        <begin position="1"/>
        <end position="23"/>
    </location>
</feature>
<organism evidence="2 3">
    <name type="scientific">Bdellovibrio bacteriovorus</name>
    <dbReference type="NCBI Taxonomy" id="959"/>
    <lineage>
        <taxon>Bacteria</taxon>
        <taxon>Pseudomonadati</taxon>
        <taxon>Bdellovibrionota</taxon>
        <taxon>Bdellovibrionia</taxon>
        <taxon>Bdellovibrionales</taxon>
        <taxon>Pseudobdellovibrionaceae</taxon>
        <taxon>Bdellovibrio</taxon>
    </lineage>
</organism>
<dbReference type="AlphaFoldDB" id="A0A150WMZ4"/>
<dbReference type="Proteomes" id="UP000075320">
    <property type="component" value="Unassembled WGS sequence"/>
</dbReference>
<gene>
    <name evidence="2" type="ORF">AZI86_01320</name>
</gene>
<keyword evidence="1" id="KW-0732">Signal</keyword>
<accession>A0A150WMZ4</accession>
<evidence type="ECO:0000256" key="1">
    <source>
        <dbReference type="SAM" id="SignalP"/>
    </source>
</evidence>
<dbReference type="RefSeq" id="WP_061833288.1">
    <property type="nucleotide sequence ID" value="NZ_LUKE01000001.1"/>
</dbReference>
<dbReference type="EMBL" id="LUKE01000001">
    <property type="protein sequence ID" value="KYG65744.1"/>
    <property type="molecule type" value="Genomic_DNA"/>
</dbReference>
<evidence type="ECO:0000313" key="3">
    <source>
        <dbReference type="Proteomes" id="UP000075320"/>
    </source>
</evidence>
<reference evidence="2 3" key="1">
    <citation type="submission" date="2016-03" db="EMBL/GenBank/DDBJ databases">
        <authorList>
            <person name="Ploux O."/>
        </authorList>
    </citation>
    <scope>NUCLEOTIDE SEQUENCE [LARGE SCALE GENOMIC DNA]</scope>
    <source>
        <strain evidence="2 3">R0</strain>
    </source>
</reference>
<proteinExistence type="predicted"/>
<evidence type="ECO:0000313" key="2">
    <source>
        <dbReference type="EMBL" id="KYG65744.1"/>
    </source>
</evidence>
<name>A0A150WMZ4_BDEBC</name>
<keyword evidence="3" id="KW-1185">Reference proteome</keyword>
<protein>
    <submittedName>
        <fullName evidence="2">Uncharacterized protein</fullName>
    </submittedName>
</protein>
<feature type="chain" id="PRO_5007572986" evidence="1">
    <location>
        <begin position="24"/>
        <end position="372"/>
    </location>
</feature>